<evidence type="ECO:0000259" key="2">
    <source>
        <dbReference type="PROSITE" id="PS50943"/>
    </source>
</evidence>
<sequence length="98" mass="11059">MNKTLAFKIKKARKESKMSQKELGETLGISDKAISSYESGRATPPLSTLQRMAKITHRPMSYFTGNEEEGNEYSIASMLANVERELIEIKKLLNHSPK</sequence>
<accession>A0A2H0R9G1</accession>
<keyword evidence="1" id="KW-0238">DNA-binding</keyword>
<proteinExistence type="predicted"/>
<dbReference type="AlphaFoldDB" id="A0A2H0R9G1"/>
<dbReference type="InterPro" id="IPR001387">
    <property type="entry name" value="Cro/C1-type_HTH"/>
</dbReference>
<dbReference type="CDD" id="cd00093">
    <property type="entry name" value="HTH_XRE"/>
    <property type="match status" value="1"/>
</dbReference>
<name>A0A2H0R9G1_UNCKA</name>
<evidence type="ECO:0000313" key="4">
    <source>
        <dbReference type="Proteomes" id="UP000230214"/>
    </source>
</evidence>
<dbReference type="Gene3D" id="1.10.260.40">
    <property type="entry name" value="lambda repressor-like DNA-binding domains"/>
    <property type="match status" value="1"/>
</dbReference>
<dbReference type="Pfam" id="PF01381">
    <property type="entry name" value="HTH_3"/>
    <property type="match status" value="1"/>
</dbReference>
<dbReference type="Proteomes" id="UP000230214">
    <property type="component" value="Unassembled WGS sequence"/>
</dbReference>
<dbReference type="GO" id="GO:0003677">
    <property type="term" value="F:DNA binding"/>
    <property type="evidence" value="ECO:0007669"/>
    <property type="project" value="UniProtKB-KW"/>
</dbReference>
<organism evidence="3 4">
    <name type="scientific">candidate division WWE3 bacterium CG10_big_fil_rev_8_21_14_0_10_32_10</name>
    <dbReference type="NCBI Taxonomy" id="1975090"/>
    <lineage>
        <taxon>Bacteria</taxon>
        <taxon>Katanobacteria</taxon>
    </lineage>
</organism>
<dbReference type="SMART" id="SM00530">
    <property type="entry name" value="HTH_XRE"/>
    <property type="match status" value="1"/>
</dbReference>
<dbReference type="EMBL" id="PCXU01000036">
    <property type="protein sequence ID" value="PIR43148.1"/>
    <property type="molecule type" value="Genomic_DNA"/>
</dbReference>
<protein>
    <recommendedName>
        <fullName evidence="2">HTH cro/C1-type domain-containing protein</fullName>
    </recommendedName>
</protein>
<dbReference type="PANTHER" id="PTHR46558:SF11">
    <property type="entry name" value="HTH-TYPE TRANSCRIPTIONAL REGULATOR XRE"/>
    <property type="match status" value="1"/>
</dbReference>
<comment type="caution">
    <text evidence="3">The sequence shown here is derived from an EMBL/GenBank/DDBJ whole genome shotgun (WGS) entry which is preliminary data.</text>
</comment>
<evidence type="ECO:0000256" key="1">
    <source>
        <dbReference type="ARBA" id="ARBA00023125"/>
    </source>
</evidence>
<reference evidence="3 4" key="1">
    <citation type="submission" date="2017-09" db="EMBL/GenBank/DDBJ databases">
        <title>Depth-based differentiation of microbial function through sediment-hosted aquifers and enrichment of novel symbionts in the deep terrestrial subsurface.</title>
        <authorList>
            <person name="Probst A.J."/>
            <person name="Ladd B."/>
            <person name="Jarett J.K."/>
            <person name="Geller-Mcgrath D.E."/>
            <person name="Sieber C.M."/>
            <person name="Emerson J.B."/>
            <person name="Anantharaman K."/>
            <person name="Thomas B.C."/>
            <person name="Malmstrom R."/>
            <person name="Stieglmeier M."/>
            <person name="Klingl A."/>
            <person name="Woyke T."/>
            <person name="Ryan C.M."/>
            <person name="Banfield J.F."/>
        </authorList>
    </citation>
    <scope>NUCLEOTIDE SEQUENCE [LARGE SCALE GENOMIC DNA]</scope>
    <source>
        <strain evidence="3">CG10_big_fil_rev_8_21_14_0_10_32_10</strain>
    </source>
</reference>
<dbReference type="PANTHER" id="PTHR46558">
    <property type="entry name" value="TRACRIPTIONAL REGULATORY PROTEIN-RELATED-RELATED"/>
    <property type="match status" value="1"/>
</dbReference>
<dbReference type="SUPFAM" id="SSF47413">
    <property type="entry name" value="lambda repressor-like DNA-binding domains"/>
    <property type="match status" value="1"/>
</dbReference>
<feature type="domain" description="HTH cro/C1-type" evidence="2">
    <location>
        <begin position="9"/>
        <end position="63"/>
    </location>
</feature>
<evidence type="ECO:0000313" key="3">
    <source>
        <dbReference type="EMBL" id="PIR43148.1"/>
    </source>
</evidence>
<dbReference type="InterPro" id="IPR010982">
    <property type="entry name" value="Lambda_DNA-bd_dom_sf"/>
</dbReference>
<gene>
    <name evidence="3" type="ORF">COV24_04250</name>
</gene>
<dbReference type="PROSITE" id="PS50943">
    <property type="entry name" value="HTH_CROC1"/>
    <property type="match status" value="1"/>
</dbReference>